<dbReference type="Gene3D" id="3.30.70.100">
    <property type="match status" value="1"/>
</dbReference>
<dbReference type="PROSITE" id="PS50925">
    <property type="entry name" value="BLUF"/>
    <property type="match status" value="1"/>
</dbReference>
<protein>
    <submittedName>
        <fullName evidence="3">BLUF domain-containing protein</fullName>
    </submittedName>
</protein>
<dbReference type="AlphaFoldDB" id="A0AAE9I2R5"/>
<dbReference type="Proteomes" id="UP000318943">
    <property type="component" value="Unassembled WGS sequence"/>
</dbReference>
<dbReference type="SUPFAM" id="SSF54975">
    <property type="entry name" value="Acylphosphatase/BLUF domain-like"/>
    <property type="match status" value="1"/>
</dbReference>
<evidence type="ECO:0000313" key="3">
    <source>
        <dbReference type="EMBL" id="URF06663.1"/>
    </source>
</evidence>
<organism evidence="3 5">
    <name type="scientific">Cupriavidus campinensis</name>
    <dbReference type="NCBI Taxonomy" id="151783"/>
    <lineage>
        <taxon>Bacteria</taxon>
        <taxon>Pseudomonadati</taxon>
        <taxon>Pseudomonadota</taxon>
        <taxon>Betaproteobacteria</taxon>
        <taxon>Burkholderiales</taxon>
        <taxon>Burkholderiaceae</taxon>
        <taxon>Cupriavidus</taxon>
    </lineage>
</organism>
<dbReference type="Proteomes" id="UP001056132">
    <property type="component" value="Chromosome 2"/>
</dbReference>
<evidence type="ECO:0000259" key="1">
    <source>
        <dbReference type="PROSITE" id="PS50925"/>
    </source>
</evidence>
<keyword evidence="4" id="KW-1185">Reference proteome</keyword>
<sequence length="149" mass="16147">MLVRLIYASRASAPMEPAMLDDILETSLAQNPSHGITGVLCHGNGVFLQALEGDREAVSRLYLSIGRDKRHRDVVLLHYEEIAERAFAGWSMGRVNASKINAATLLRYSAKGELDPCRMPGASSLALLKELIAGAAIVGRAPERGRHTP</sequence>
<dbReference type="EMBL" id="VCIZ01000002">
    <property type="protein sequence ID" value="TSP13699.1"/>
    <property type="molecule type" value="Genomic_DNA"/>
</dbReference>
<dbReference type="Pfam" id="PF04940">
    <property type="entry name" value="BLUF"/>
    <property type="match status" value="1"/>
</dbReference>
<evidence type="ECO:0000313" key="2">
    <source>
        <dbReference type="EMBL" id="TSP13699.1"/>
    </source>
</evidence>
<evidence type="ECO:0000313" key="5">
    <source>
        <dbReference type="Proteomes" id="UP001056132"/>
    </source>
</evidence>
<dbReference type="InterPro" id="IPR007024">
    <property type="entry name" value="BLUF_domain"/>
</dbReference>
<reference evidence="2 4" key="1">
    <citation type="submission" date="2019-05" db="EMBL/GenBank/DDBJ databases">
        <title>Whole genome sequence analysis of Cupriavidus campinensis S14E4C strain.</title>
        <authorList>
            <person name="Abbaszade G."/>
            <person name="Szabo A."/>
            <person name="Toumi M."/>
            <person name="Toth E."/>
        </authorList>
    </citation>
    <scope>NUCLEOTIDE SEQUENCE [LARGE SCALE GENOMIC DNA]</scope>
    <source>
        <strain evidence="2 4">S14E4C</strain>
    </source>
</reference>
<reference evidence="3" key="3">
    <citation type="submission" date="2022-05" db="EMBL/GenBank/DDBJ databases">
        <authorList>
            <person name="Kunte H.-J."/>
        </authorList>
    </citation>
    <scope>NUCLEOTIDE SEQUENCE</scope>
    <source>
        <strain evidence="3">G5</strain>
    </source>
</reference>
<dbReference type="RefSeq" id="WP_144196402.1">
    <property type="nucleotide sequence ID" value="NZ_CAJPVH010000014.1"/>
</dbReference>
<dbReference type="InterPro" id="IPR036046">
    <property type="entry name" value="Acylphosphatase-like_dom_sf"/>
</dbReference>
<reference evidence="3" key="2">
    <citation type="journal article" date="2022" name="Microbiol. Resour. Announc.">
        <title>Genome Sequence of Cupriavidus campinensis Strain G5, a Member of a Bacterial Consortium Capable of Polyethylene Degradation.</title>
        <authorList>
            <person name="Schneider B."/>
            <person name="Pfeiffer F."/>
            <person name="Dyall-Smith M."/>
            <person name="Kunte H.J."/>
        </authorList>
    </citation>
    <scope>NUCLEOTIDE SEQUENCE</scope>
    <source>
        <strain evidence="3">G5</strain>
    </source>
</reference>
<dbReference type="EMBL" id="CP097331">
    <property type="protein sequence ID" value="URF06663.1"/>
    <property type="molecule type" value="Genomic_DNA"/>
</dbReference>
<gene>
    <name evidence="2" type="ORF">FGG12_04225</name>
    <name evidence="3" type="ORF">M5D45_26600</name>
</gene>
<proteinExistence type="predicted"/>
<accession>A0AAE9I2R5</accession>
<dbReference type="GO" id="GO:0009882">
    <property type="term" value="F:blue light photoreceptor activity"/>
    <property type="evidence" value="ECO:0007669"/>
    <property type="project" value="InterPro"/>
</dbReference>
<dbReference type="GO" id="GO:0071949">
    <property type="term" value="F:FAD binding"/>
    <property type="evidence" value="ECO:0007669"/>
    <property type="project" value="InterPro"/>
</dbReference>
<name>A0AAE9I2R5_9BURK</name>
<dbReference type="KEGG" id="ccam:M5D45_26600"/>
<feature type="domain" description="BLUF" evidence="1">
    <location>
        <begin position="2"/>
        <end position="93"/>
    </location>
</feature>
<dbReference type="SMART" id="SM01034">
    <property type="entry name" value="BLUF"/>
    <property type="match status" value="1"/>
</dbReference>
<evidence type="ECO:0000313" key="4">
    <source>
        <dbReference type="Proteomes" id="UP000318943"/>
    </source>
</evidence>